<evidence type="ECO:0008006" key="5">
    <source>
        <dbReference type="Google" id="ProtNLM"/>
    </source>
</evidence>
<dbReference type="SUPFAM" id="SSF69318">
    <property type="entry name" value="Integrin alpha N-terminal domain"/>
    <property type="match status" value="1"/>
</dbReference>
<dbReference type="OrthoDB" id="1748794at2"/>
<proteinExistence type="predicted"/>
<feature type="compositionally biased region" description="Basic and acidic residues" evidence="1">
    <location>
        <begin position="222"/>
        <end position="257"/>
    </location>
</feature>
<feature type="region of interest" description="Disordered" evidence="1">
    <location>
        <begin position="220"/>
        <end position="268"/>
    </location>
</feature>
<keyword evidence="4" id="KW-1185">Reference proteome</keyword>
<feature type="chain" id="PRO_5039065994" description="Cell division septal protein" evidence="2">
    <location>
        <begin position="30"/>
        <end position="498"/>
    </location>
</feature>
<name>I5AVC3_EUBC6</name>
<protein>
    <recommendedName>
        <fullName evidence="5">Cell division septal protein</fullName>
    </recommendedName>
</protein>
<keyword evidence="2" id="KW-0732">Signal</keyword>
<dbReference type="InterPro" id="IPR028994">
    <property type="entry name" value="Integrin_alpha_N"/>
</dbReference>
<reference evidence="3 4" key="1">
    <citation type="submission" date="2010-08" db="EMBL/GenBank/DDBJ databases">
        <authorList>
            <consortium name="US DOE Joint Genome Institute (JGI-PGF)"/>
            <person name="Lucas S."/>
            <person name="Copeland A."/>
            <person name="Lapidus A."/>
            <person name="Cheng J.-F."/>
            <person name="Bruce D."/>
            <person name="Goodwin L."/>
            <person name="Pitluck S."/>
            <person name="Land M.L."/>
            <person name="Hauser L."/>
            <person name="Chang Y.-J."/>
            <person name="Anderson I.J."/>
            <person name="Johnson E."/>
            <person name="Mulhopadhyay B."/>
            <person name="Kyrpides N."/>
            <person name="Woyke T.J."/>
        </authorList>
    </citation>
    <scope>NUCLEOTIDE SEQUENCE [LARGE SCALE GENOMIC DNA]</scope>
    <source>
        <strain evidence="3 4">6</strain>
    </source>
</reference>
<sequence length="498" mass="54255">MKKRRKKSRIVLGTLCTLAVLVFSFVAVTHVTDGNATVAGNVWVREDEIRKLVFDGGFWSRNSLYLCKVRKTVVPEKSALINSIDIEYAGINKVVLRVNENSPIGYVEVGDKDYYFDLKGVVLEVRKTDSPMVIVNEEEELAAAVASTSDTSVTVEDAAVYKDMTPTLVDLDDDGMPETDANGIWLADSDGDGKPDVTAGGVALVDINGDGTPDVTLEEVEEARRQKQEEAEAEEQRQKEEAEKAAAERKNSRKEELTAQSVDSDGNAVEGKTYEQALAELPLVTGLTDQKLKKGSTIKVKNEKIFYYIQALKKVINKFGIRPDYISVENGTDISLHCGDIVVNLGSDNLLEDKISRMSSIFPQLNGMKGTLHLETYTDETVNIVFEKEEAKIARYKKKNNIVDKPKKDSTEGGGENSGENSGEVETGGWDAQGGDAGASDGQNVETWTEDGTGEDQSWGSDTWDDGSGQNMVDTGQQSSDFYPEGDGTGGLVIVEEG</sequence>
<accession>I5AVC3</accession>
<organism evidence="3 4">
    <name type="scientific">Eubacterium cellulosolvens (strain ATCC 43171 / JCM 9499 / 6)</name>
    <name type="common">Cillobacterium cellulosolvens</name>
    <dbReference type="NCBI Taxonomy" id="633697"/>
    <lineage>
        <taxon>Bacteria</taxon>
        <taxon>Bacillati</taxon>
        <taxon>Bacillota</taxon>
        <taxon>Clostridia</taxon>
        <taxon>Eubacteriales</taxon>
        <taxon>Eubacteriaceae</taxon>
        <taxon>Eubacterium</taxon>
    </lineage>
</organism>
<feature type="compositionally biased region" description="Polar residues" evidence="1">
    <location>
        <begin position="468"/>
        <end position="481"/>
    </location>
</feature>
<reference evidence="3 4" key="2">
    <citation type="submission" date="2012-02" db="EMBL/GenBank/DDBJ databases">
        <title>Improved High-Quality Draft sequence of Eubacterium cellulosolvens 6.</title>
        <authorList>
            <consortium name="US DOE Joint Genome Institute"/>
            <person name="Lucas S."/>
            <person name="Han J."/>
            <person name="Lapidus A."/>
            <person name="Cheng J.-F."/>
            <person name="Goodwin L."/>
            <person name="Pitluck S."/>
            <person name="Peters L."/>
            <person name="Mikhailova N."/>
            <person name="Gu W."/>
            <person name="Detter J.C."/>
            <person name="Han C."/>
            <person name="Tapia R."/>
            <person name="Land M."/>
            <person name="Hauser L."/>
            <person name="Kyrpides N."/>
            <person name="Ivanova N."/>
            <person name="Pagani I."/>
            <person name="Johnson E."/>
            <person name="Mukhopadhyay B."/>
            <person name="Anderson I."/>
            <person name="Woyke T."/>
        </authorList>
    </citation>
    <scope>NUCLEOTIDE SEQUENCE [LARGE SCALE GENOMIC DNA]</scope>
    <source>
        <strain evidence="3 4">6</strain>
    </source>
</reference>
<dbReference type="STRING" id="633697.EubceDRAFT1_1972"/>
<feature type="compositionally biased region" description="Low complexity" evidence="1">
    <location>
        <begin position="418"/>
        <end position="430"/>
    </location>
</feature>
<dbReference type="eggNOG" id="COG1589">
    <property type="taxonomic scope" value="Bacteria"/>
</dbReference>
<evidence type="ECO:0000256" key="2">
    <source>
        <dbReference type="SAM" id="SignalP"/>
    </source>
</evidence>
<evidence type="ECO:0000256" key="1">
    <source>
        <dbReference type="SAM" id="MobiDB-lite"/>
    </source>
</evidence>
<feature type="region of interest" description="Disordered" evidence="1">
    <location>
        <begin position="404"/>
        <end position="498"/>
    </location>
</feature>
<dbReference type="GO" id="GO:0051301">
    <property type="term" value="P:cell division"/>
    <property type="evidence" value="ECO:0007669"/>
    <property type="project" value="UniProtKB-KW"/>
</dbReference>
<evidence type="ECO:0000313" key="4">
    <source>
        <dbReference type="Proteomes" id="UP000005753"/>
    </source>
</evidence>
<feature type="signal peptide" evidence="2">
    <location>
        <begin position="1"/>
        <end position="29"/>
    </location>
</feature>
<dbReference type="Proteomes" id="UP000005753">
    <property type="component" value="Chromosome"/>
</dbReference>
<dbReference type="AlphaFoldDB" id="I5AVC3"/>
<dbReference type="EMBL" id="CM001487">
    <property type="protein sequence ID" value="EIM57746.1"/>
    <property type="molecule type" value="Genomic_DNA"/>
</dbReference>
<gene>
    <name evidence="3" type="ORF">EubceDRAFT1_1972</name>
</gene>
<evidence type="ECO:0000313" key="3">
    <source>
        <dbReference type="EMBL" id="EIM57746.1"/>
    </source>
</evidence>
<dbReference type="HOGENOM" id="CLU_547180_0_0_9"/>